<dbReference type="GO" id="GO:0009146">
    <property type="term" value="P:purine nucleoside triphosphate catabolic process"/>
    <property type="evidence" value="ECO:0007669"/>
    <property type="project" value="UniProtKB-UniRule"/>
</dbReference>
<name>A0A9Q4C800_9EURY</name>
<dbReference type="GO" id="GO:0036220">
    <property type="term" value="F:ITP diphosphatase activity"/>
    <property type="evidence" value="ECO:0007669"/>
    <property type="project" value="UniProtKB-UniRule"/>
</dbReference>
<dbReference type="CDD" id="cd00515">
    <property type="entry name" value="HAM1"/>
    <property type="match status" value="1"/>
</dbReference>
<feature type="active site" description="Proton acceptor" evidence="7">
    <location>
        <position position="60"/>
    </location>
</feature>
<gene>
    <name evidence="9" type="ORF">EGH25_11350</name>
</gene>
<evidence type="ECO:0000256" key="5">
    <source>
        <dbReference type="ARBA" id="ARBA00022842"/>
    </source>
</evidence>
<dbReference type="GO" id="GO:0009117">
    <property type="term" value="P:nucleotide metabolic process"/>
    <property type="evidence" value="ECO:0007669"/>
    <property type="project" value="UniProtKB-KW"/>
</dbReference>
<feature type="binding site" evidence="7">
    <location>
        <begin position="5"/>
        <end position="10"/>
    </location>
    <ligand>
        <name>substrate</name>
    </ligand>
</feature>
<evidence type="ECO:0000256" key="8">
    <source>
        <dbReference type="RuleBase" id="RU003781"/>
    </source>
</evidence>
<dbReference type="EMBL" id="RKLV01000014">
    <property type="protein sequence ID" value="MCX2819946.1"/>
    <property type="molecule type" value="Genomic_DNA"/>
</dbReference>
<comment type="similarity">
    <text evidence="1 7 8">Belongs to the HAM1 NTPase family.</text>
</comment>
<feature type="binding site" evidence="7">
    <location>
        <position position="61"/>
    </location>
    <ligand>
        <name>substrate</name>
    </ligand>
</feature>
<keyword evidence="4 7" id="KW-0378">Hydrolase</keyword>
<comment type="cofactor">
    <cofactor evidence="7">
        <name>Mg(2+)</name>
        <dbReference type="ChEBI" id="CHEBI:18420"/>
    </cofactor>
    <text evidence="7">Binds 1 Mg(2+) ion per subunit.</text>
</comment>
<proteinExistence type="inferred from homology"/>
<dbReference type="EC" id="3.6.1.66" evidence="7"/>
<evidence type="ECO:0000256" key="6">
    <source>
        <dbReference type="ARBA" id="ARBA00023080"/>
    </source>
</evidence>
<dbReference type="GO" id="GO:0005737">
    <property type="term" value="C:cytoplasm"/>
    <property type="evidence" value="ECO:0007669"/>
    <property type="project" value="TreeGrafter"/>
</dbReference>
<dbReference type="PANTHER" id="PTHR11067">
    <property type="entry name" value="INOSINE TRIPHOSPHATE PYROPHOSPHATASE/HAM1 PROTEIN"/>
    <property type="match status" value="1"/>
</dbReference>
<feature type="binding site" evidence="7">
    <location>
        <begin position="135"/>
        <end position="138"/>
    </location>
    <ligand>
        <name>substrate</name>
    </ligand>
</feature>
<keyword evidence="6 7" id="KW-0546">Nucleotide metabolism</keyword>
<evidence type="ECO:0000256" key="4">
    <source>
        <dbReference type="ARBA" id="ARBA00022801"/>
    </source>
</evidence>
<dbReference type="GO" id="GO:0000166">
    <property type="term" value="F:nucleotide binding"/>
    <property type="evidence" value="ECO:0007669"/>
    <property type="project" value="UniProtKB-KW"/>
</dbReference>
<comment type="subunit">
    <text evidence="7">Homodimer.</text>
</comment>
<dbReference type="GO" id="GO:0035870">
    <property type="term" value="F:dITP diphosphatase activity"/>
    <property type="evidence" value="ECO:0007669"/>
    <property type="project" value="UniProtKB-UniRule"/>
</dbReference>
<comment type="function">
    <text evidence="7">Pyrophosphatase that catalyzes the hydrolysis of nucleoside triphosphates to their monophosphate derivatives, with a high preference for the non-canonical purine nucleotides XTP (xanthosine triphosphate), dITP (deoxyinosine triphosphate) and ITP. Seems to function as a house-cleaning enzyme that removes non-canonical purine nucleotides from the nucleotide pool, thus preventing their incorporation into DNA/RNA and avoiding chromosomal lesions.</text>
</comment>
<dbReference type="Proteomes" id="UP001149411">
    <property type="component" value="Unassembled WGS sequence"/>
</dbReference>
<dbReference type="PANTHER" id="PTHR11067:SF9">
    <property type="entry name" value="INOSINE TRIPHOSPHATE PYROPHOSPHATASE"/>
    <property type="match status" value="1"/>
</dbReference>
<keyword evidence="2 7" id="KW-0479">Metal-binding</keyword>
<feature type="binding site" evidence="7">
    <location>
        <position position="31"/>
    </location>
    <ligand>
        <name>Mg(2+)</name>
        <dbReference type="ChEBI" id="CHEBI:18420"/>
    </ligand>
</feature>
<evidence type="ECO:0000256" key="1">
    <source>
        <dbReference type="ARBA" id="ARBA00008023"/>
    </source>
</evidence>
<dbReference type="InterPro" id="IPR002637">
    <property type="entry name" value="RdgB/HAM1"/>
</dbReference>
<accession>A0A9Q4C800</accession>
<protein>
    <recommendedName>
        <fullName evidence="7">dITP/XTP pyrophosphatase</fullName>
        <ecNumber evidence="7">3.6.1.66</ecNumber>
    </recommendedName>
    <alternativeName>
        <fullName evidence="7">Non-canonical purine NTP pyrophosphatase</fullName>
    </alternativeName>
    <alternativeName>
        <fullName evidence="7">Non-standard purine NTP pyrophosphatase</fullName>
    </alternativeName>
    <alternativeName>
        <fullName evidence="7">Nucleoside-triphosphate diphosphatase</fullName>
    </alternativeName>
    <alternativeName>
        <fullName evidence="7">Nucleoside-triphosphate pyrophosphatase</fullName>
        <shortName evidence="7">NTPase</shortName>
    </alternativeName>
</protein>
<evidence type="ECO:0000256" key="2">
    <source>
        <dbReference type="ARBA" id="ARBA00022723"/>
    </source>
</evidence>
<dbReference type="GO" id="GO:0017111">
    <property type="term" value="F:ribonucleoside triphosphate phosphatase activity"/>
    <property type="evidence" value="ECO:0007669"/>
    <property type="project" value="InterPro"/>
</dbReference>
<keyword evidence="5 7" id="KW-0460">Magnesium</keyword>
<keyword evidence="3 7" id="KW-0547">Nucleotide-binding</keyword>
<evidence type="ECO:0000313" key="9">
    <source>
        <dbReference type="EMBL" id="MCX2819946.1"/>
    </source>
</evidence>
<dbReference type="Pfam" id="PF01725">
    <property type="entry name" value="Ham1p_like"/>
    <property type="match status" value="1"/>
</dbReference>
<evidence type="ECO:0000256" key="3">
    <source>
        <dbReference type="ARBA" id="ARBA00022741"/>
    </source>
</evidence>
<dbReference type="SUPFAM" id="SSF52972">
    <property type="entry name" value="ITPase-like"/>
    <property type="match status" value="1"/>
</dbReference>
<evidence type="ECO:0000256" key="7">
    <source>
        <dbReference type="HAMAP-Rule" id="MF_01405"/>
    </source>
</evidence>
<comment type="catalytic activity">
    <reaction evidence="7">
        <text>dITP + H2O = dIMP + diphosphate + H(+)</text>
        <dbReference type="Rhea" id="RHEA:28342"/>
        <dbReference type="ChEBI" id="CHEBI:15377"/>
        <dbReference type="ChEBI" id="CHEBI:15378"/>
        <dbReference type="ChEBI" id="CHEBI:33019"/>
        <dbReference type="ChEBI" id="CHEBI:61194"/>
        <dbReference type="ChEBI" id="CHEBI:61382"/>
        <dbReference type="EC" id="3.6.1.66"/>
    </reaction>
</comment>
<dbReference type="NCBIfam" id="TIGR00042">
    <property type="entry name" value="RdgB/HAM1 family non-canonical purine NTP pyrophosphatase"/>
    <property type="match status" value="1"/>
</dbReference>
<organism evidence="9 10">
    <name type="scientific">Halorutilus salinus</name>
    <dbReference type="NCBI Taxonomy" id="2487751"/>
    <lineage>
        <taxon>Archaea</taxon>
        <taxon>Methanobacteriati</taxon>
        <taxon>Methanobacteriota</taxon>
        <taxon>Stenosarchaea group</taxon>
        <taxon>Halobacteria</taxon>
        <taxon>Halorutilales</taxon>
        <taxon>Halorutilaceae</taxon>
        <taxon>Halorutilus</taxon>
    </lineage>
</organism>
<comment type="catalytic activity">
    <reaction evidence="7">
        <text>ITP + H2O = IMP + diphosphate + H(+)</text>
        <dbReference type="Rhea" id="RHEA:29399"/>
        <dbReference type="ChEBI" id="CHEBI:15377"/>
        <dbReference type="ChEBI" id="CHEBI:15378"/>
        <dbReference type="ChEBI" id="CHEBI:33019"/>
        <dbReference type="ChEBI" id="CHEBI:58053"/>
        <dbReference type="ChEBI" id="CHEBI:61402"/>
        <dbReference type="EC" id="3.6.1.66"/>
    </reaction>
</comment>
<feature type="binding site" evidence="7">
    <location>
        <position position="160"/>
    </location>
    <ligand>
        <name>substrate</name>
    </ligand>
</feature>
<dbReference type="Gene3D" id="3.90.950.10">
    <property type="match status" value="1"/>
</dbReference>
<dbReference type="GO" id="GO:0046872">
    <property type="term" value="F:metal ion binding"/>
    <property type="evidence" value="ECO:0007669"/>
    <property type="project" value="UniProtKB-KW"/>
</dbReference>
<dbReference type="RefSeq" id="WP_266088665.1">
    <property type="nucleotide sequence ID" value="NZ_RKLV01000014.1"/>
</dbReference>
<evidence type="ECO:0000313" key="10">
    <source>
        <dbReference type="Proteomes" id="UP001149411"/>
    </source>
</evidence>
<comment type="catalytic activity">
    <reaction evidence="7">
        <text>XTP + H2O = XMP + diphosphate + H(+)</text>
        <dbReference type="Rhea" id="RHEA:28610"/>
        <dbReference type="ChEBI" id="CHEBI:15377"/>
        <dbReference type="ChEBI" id="CHEBI:15378"/>
        <dbReference type="ChEBI" id="CHEBI:33019"/>
        <dbReference type="ChEBI" id="CHEBI:57464"/>
        <dbReference type="ChEBI" id="CHEBI:61314"/>
        <dbReference type="EC" id="3.6.1.66"/>
    </reaction>
</comment>
<sequence length="180" mass="19913">MLFVTSNPGKAREAEEILGENVERVDYDYAEIQSGSLVEIAEEGVRDAYGEFGEPCFVDDSGLFIEGVGGFPGPYSSYVYSTLGVDGVLRAIEDVEDRSARFDCAVAYHDGEDVRTFEGTVAGRIAQEPRGDGGFGYDPVFEVKDDDQGRTFAEMSPEEKNAVSHRRRAFESFADRYQQD</sequence>
<dbReference type="NCBIfam" id="NF011396">
    <property type="entry name" value="PRK14821.1"/>
    <property type="match status" value="1"/>
</dbReference>
<dbReference type="AlphaFoldDB" id="A0A9Q4C800"/>
<feature type="binding site" evidence="7">
    <location>
        <begin position="165"/>
        <end position="166"/>
    </location>
    <ligand>
        <name>substrate</name>
    </ligand>
</feature>
<reference evidence="9" key="1">
    <citation type="submission" date="2022-09" db="EMBL/GenBank/DDBJ databases">
        <title>Haloadaptaus new haloarchaeum isolated from saline soil.</title>
        <authorList>
            <person name="Duran-Viseras A."/>
            <person name="Sanchez-Porro C."/>
            <person name="Ventosa A."/>
        </authorList>
    </citation>
    <scope>NUCLEOTIDE SEQUENCE</scope>
    <source>
        <strain evidence="9">F3-133</strain>
    </source>
</reference>
<dbReference type="HAMAP" id="MF_01405">
    <property type="entry name" value="Non_canon_purine_NTPase"/>
    <property type="match status" value="1"/>
</dbReference>
<dbReference type="GO" id="GO:0036222">
    <property type="term" value="F:XTP diphosphatase activity"/>
    <property type="evidence" value="ECO:0007669"/>
    <property type="project" value="UniProtKB-UniRule"/>
</dbReference>
<dbReference type="InterPro" id="IPR020922">
    <property type="entry name" value="dITP/XTP_pyrophosphatase"/>
</dbReference>
<dbReference type="InterPro" id="IPR029001">
    <property type="entry name" value="ITPase-like_fam"/>
</dbReference>
<feature type="binding site" evidence="7">
    <location>
        <position position="60"/>
    </location>
    <ligand>
        <name>Mg(2+)</name>
        <dbReference type="ChEBI" id="CHEBI:18420"/>
    </ligand>
</feature>
<comment type="caution">
    <text evidence="9">The sequence shown here is derived from an EMBL/GenBank/DDBJ whole genome shotgun (WGS) entry which is preliminary data.</text>
</comment>
<keyword evidence="10" id="KW-1185">Reference proteome</keyword>